<reference evidence="2 3" key="1">
    <citation type="submission" date="2022-10" db="EMBL/GenBank/DDBJ databases">
        <title>Comparative genomics and taxonomic characterization of three novel marine species of genus Reichenbachiella exhibiting antioxidant and polysaccharide degradation activities.</title>
        <authorList>
            <person name="Muhammad N."/>
            <person name="Lee Y.-J."/>
            <person name="Ko J."/>
            <person name="Kim S.-G."/>
        </authorList>
    </citation>
    <scope>NUCLEOTIDE SEQUENCE [LARGE SCALE GENOMIC DNA]</scope>
    <source>
        <strain evidence="2 3">ABR2-5</strain>
    </source>
</reference>
<keyword evidence="1" id="KW-0732">Signal</keyword>
<evidence type="ECO:0000313" key="2">
    <source>
        <dbReference type="EMBL" id="MCV9386464.1"/>
    </source>
</evidence>
<name>A0ABT3CSH9_9BACT</name>
<protein>
    <submittedName>
        <fullName evidence="2">LPS assembly lipoprotein LptE</fullName>
    </submittedName>
</protein>
<sequence length="175" mass="19571">MNWKISLVIALLAVVMNTSCGVYSFTGASISADVKTISIPTFYNNAPLGPSNMSITFTEKIRDYYLQNTNLVLVDSDGDLQLEGAISNYTLSPVAVTAAEDDSNIDLTSLTRITIYVDAVYVNTKDDTFDFEKTFSFFIDFDQDRQDLSSNEEEFVDEIFDQIILDIFNSSVANW</sequence>
<evidence type="ECO:0000313" key="3">
    <source>
        <dbReference type="Proteomes" id="UP001300692"/>
    </source>
</evidence>
<comment type="caution">
    <text evidence="2">The sequence shown here is derived from an EMBL/GenBank/DDBJ whole genome shotgun (WGS) entry which is preliminary data.</text>
</comment>
<keyword evidence="3" id="KW-1185">Reference proteome</keyword>
<dbReference type="EMBL" id="JAOYOD010000001">
    <property type="protein sequence ID" value="MCV9386464.1"/>
    <property type="molecule type" value="Genomic_DNA"/>
</dbReference>
<dbReference type="InterPro" id="IPR007485">
    <property type="entry name" value="LPS_assembly_LptE"/>
</dbReference>
<evidence type="ECO:0000256" key="1">
    <source>
        <dbReference type="SAM" id="SignalP"/>
    </source>
</evidence>
<dbReference type="RefSeq" id="WP_264137255.1">
    <property type="nucleotide sequence ID" value="NZ_JAOYOD010000001.1"/>
</dbReference>
<organism evidence="2 3">
    <name type="scientific">Reichenbachiella ulvae</name>
    <dbReference type="NCBI Taxonomy" id="2980104"/>
    <lineage>
        <taxon>Bacteria</taxon>
        <taxon>Pseudomonadati</taxon>
        <taxon>Bacteroidota</taxon>
        <taxon>Cytophagia</taxon>
        <taxon>Cytophagales</taxon>
        <taxon>Reichenbachiellaceae</taxon>
        <taxon>Reichenbachiella</taxon>
    </lineage>
</organism>
<keyword evidence="2" id="KW-0449">Lipoprotein</keyword>
<dbReference type="Proteomes" id="UP001300692">
    <property type="component" value="Unassembled WGS sequence"/>
</dbReference>
<dbReference type="Pfam" id="PF04390">
    <property type="entry name" value="LptE"/>
    <property type="match status" value="1"/>
</dbReference>
<gene>
    <name evidence="2" type="primary">lptE</name>
    <name evidence="2" type="ORF">N7U62_07305</name>
</gene>
<accession>A0ABT3CSH9</accession>
<proteinExistence type="predicted"/>
<feature type="signal peptide" evidence="1">
    <location>
        <begin position="1"/>
        <end position="24"/>
    </location>
</feature>
<feature type="chain" id="PRO_5046625270" evidence="1">
    <location>
        <begin position="25"/>
        <end position="175"/>
    </location>
</feature>